<keyword evidence="9" id="KW-1185">Reference proteome</keyword>
<dbReference type="Proteomes" id="UP000274756">
    <property type="component" value="Unassembled WGS sequence"/>
</dbReference>
<dbReference type="PANTHER" id="PTHR19229:SF260">
    <property type="entry name" value="ABC TRANSPORTER DOMAIN-CONTAINING PROTEIN"/>
    <property type="match status" value="1"/>
</dbReference>
<dbReference type="GO" id="GO:0005319">
    <property type="term" value="F:lipid transporter activity"/>
    <property type="evidence" value="ECO:0007669"/>
    <property type="project" value="TreeGrafter"/>
</dbReference>
<evidence type="ECO:0000313" key="9">
    <source>
        <dbReference type="Proteomes" id="UP000274756"/>
    </source>
</evidence>
<dbReference type="GO" id="GO:0140359">
    <property type="term" value="F:ABC-type transporter activity"/>
    <property type="evidence" value="ECO:0007669"/>
    <property type="project" value="InterPro"/>
</dbReference>
<evidence type="ECO:0000313" key="10">
    <source>
        <dbReference type="WBParaSite" id="DME_0000621501-mRNA-1"/>
    </source>
</evidence>
<evidence type="ECO:0000313" key="8">
    <source>
        <dbReference type="Proteomes" id="UP000038040"/>
    </source>
</evidence>
<evidence type="ECO:0000256" key="2">
    <source>
        <dbReference type="ARBA" id="ARBA00022692"/>
    </source>
</evidence>
<accession>A0A0N4UFJ6</accession>
<dbReference type="PANTHER" id="PTHR19229">
    <property type="entry name" value="ATP-BINDING CASSETTE TRANSPORTER SUBFAMILY A ABCA"/>
    <property type="match status" value="1"/>
</dbReference>
<gene>
    <name evidence="7" type="ORF">DME_LOCUS1112</name>
</gene>
<feature type="transmembrane region" description="Helical" evidence="5">
    <location>
        <begin position="201"/>
        <end position="230"/>
    </location>
</feature>
<reference evidence="10" key="1">
    <citation type="submission" date="2017-02" db="UniProtKB">
        <authorList>
            <consortium name="WormBaseParasite"/>
        </authorList>
    </citation>
    <scope>IDENTIFICATION</scope>
</reference>
<dbReference type="Proteomes" id="UP000038040">
    <property type="component" value="Unplaced"/>
</dbReference>
<sequence>MDSPRRPMSRDNVFVDLKYLTFGFSYLQDILDRALIKVATGEKVVTGLYAQQEPYVCKVQDTFEIDINILVLFVILSWMLPCAMLVKSIVSEKEERLKEMMRIMGLNDAIHWIAWGIQSLAFNFISVILISSLLKFGRIMPEVEFSLLLVLFILFSLACTAQCILFSTLFSRASTATASSAIIFFLLFFHYQIGRRSKSHIFALLTVALLFCVTKKLALHIAPNFIFYIIYNVESFVILLFQLLFPQTAIGYGLSIVHYAEKEFMATWVNIYYIEAPDFDISLLMILLAFIFDFVLYIVIAWYISAVFPGNFYKIFLLFNSKEHSKLVWIFFSFAIFFCLTGNEMK</sequence>
<dbReference type="InterPro" id="IPR026082">
    <property type="entry name" value="ABCA"/>
</dbReference>
<dbReference type="OrthoDB" id="10255969at2759"/>
<feature type="domain" description="ABC-2 type transporter transmembrane" evidence="6">
    <location>
        <begin position="69"/>
        <end position="191"/>
    </location>
</feature>
<feature type="transmembrane region" description="Helical" evidence="5">
    <location>
        <begin position="67"/>
        <end position="90"/>
    </location>
</feature>
<feature type="transmembrane region" description="Helical" evidence="5">
    <location>
        <begin position="236"/>
        <end position="260"/>
    </location>
</feature>
<keyword evidence="4 5" id="KW-0472">Membrane</keyword>
<evidence type="ECO:0000256" key="4">
    <source>
        <dbReference type="ARBA" id="ARBA00023136"/>
    </source>
</evidence>
<keyword evidence="2 5" id="KW-0812">Transmembrane</keyword>
<reference evidence="7 9" key="2">
    <citation type="submission" date="2018-11" db="EMBL/GenBank/DDBJ databases">
        <authorList>
            <consortium name="Pathogen Informatics"/>
        </authorList>
    </citation>
    <scope>NUCLEOTIDE SEQUENCE [LARGE SCALE GENOMIC DNA]</scope>
</reference>
<evidence type="ECO:0000256" key="1">
    <source>
        <dbReference type="ARBA" id="ARBA00004141"/>
    </source>
</evidence>
<keyword evidence="3 5" id="KW-1133">Transmembrane helix</keyword>
<feature type="transmembrane region" description="Helical" evidence="5">
    <location>
        <begin position="324"/>
        <end position="342"/>
    </location>
</feature>
<feature type="transmembrane region" description="Helical" evidence="5">
    <location>
        <begin position="110"/>
        <end position="134"/>
    </location>
</feature>
<proteinExistence type="predicted"/>
<dbReference type="InterPro" id="IPR013525">
    <property type="entry name" value="ABC2_TM"/>
</dbReference>
<evidence type="ECO:0000259" key="6">
    <source>
        <dbReference type="Pfam" id="PF12698"/>
    </source>
</evidence>
<name>A0A0N4UFJ6_DRAME</name>
<evidence type="ECO:0000256" key="5">
    <source>
        <dbReference type="SAM" id="Phobius"/>
    </source>
</evidence>
<dbReference type="EMBL" id="UYYG01000013">
    <property type="protein sequence ID" value="VDN51139.1"/>
    <property type="molecule type" value="Genomic_DNA"/>
</dbReference>
<feature type="transmembrane region" description="Helical" evidence="5">
    <location>
        <begin position="173"/>
        <end position="189"/>
    </location>
</feature>
<protein>
    <submittedName>
        <fullName evidence="10">ABCA8</fullName>
    </submittedName>
</protein>
<evidence type="ECO:0000256" key="3">
    <source>
        <dbReference type="ARBA" id="ARBA00022989"/>
    </source>
</evidence>
<feature type="transmembrane region" description="Helical" evidence="5">
    <location>
        <begin position="146"/>
        <end position="167"/>
    </location>
</feature>
<dbReference type="GO" id="GO:0016020">
    <property type="term" value="C:membrane"/>
    <property type="evidence" value="ECO:0007669"/>
    <property type="project" value="UniProtKB-SubCell"/>
</dbReference>
<dbReference type="WBParaSite" id="DME_0000621501-mRNA-1">
    <property type="protein sequence ID" value="DME_0000621501-mRNA-1"/>
    <property type="gene ID" value="DME_0000621501"/>
</dbReference>
<feature type="transmembrane region" description="Helical" evidence="5">
    <location>
        <begin position="281"/>
        <end position="304"/>
    </location>
</feature>
<dbReference type="Pfam" id="PF12698">
    <property type="entry name" value="ABC2_membrane_3"/>
    <property type="match status" value="1"/>
</dbReference>
<organism evidence="8 10">
    <name type="scientific">Dracunculus medinensis</name>
    <name type="common">Guinea worm</name>
    <dbReference type="NCBI Taxonomy" id="318479"/>
    <lineage>
        <taxon>Eukaryota</taxon>
        <taxon>Metazoa</taxon>
        <taxon>Ecdysozoa</taxon>
        <taxon>Nematoda</taxon>
        <taxon>Chromadorea</taxon>
        <taxon>Rhabditida</taxon>
        <taxon>Spirurina</taxon>
        <taxon>Dracunculoidea</taxon>
        <taxon>Dracunculidae</taxon>
        <taxon>Dracunculus</taxon>
    </lineage>
</organism>
<comment type="subcellular location">
    <subcellularLocation>
        <location evidence="1">Membrane</location>
        <topology evidence="1">Multi-pass membrane protein</topology>
    </subcellularLocation>
</comment>
<dbReference type="STRING" id="318479.A0A0N4UFJ6"/>
<dbReference type="AlphaFoldDB" id="A0A0N4UFJ6"/>
<evidence type="ECO:0000313" key="7">
    <source>
        <dbReference type="EMBL" id="VDN51139.1"/>
    </source>
</evidence>